<evidence type="ECO:0000256" key="1">
    <source>
        <dbReference type="ARBA" id="ARBA00004316"/>
    </source>
</evidence>
<dbReference type="GO" id="GO:0031594">
    <property type="term" value="C:neuromuscular junction"/>
    <property type="evidence" value="ECO:0007669"/>
    <property type="project" value="TreeGrafter"/>
</dbReference>
<feature type="compositionally biased region" description="Acidic residues" evidence="11">
    <location>
        <begin position="461"/>
        <end position="471"/>
    </location>
</feature>
<dbReference type="Pfam" id="PF00611">
    <property type="entry name" value="FCH"/>
    <property type="match status" value="1"/>
</dbReference>
<feature type="domain" description="SH3" evidence="12">
    <location>
        <begin position="483"/>
        <end position="544"/>
    </location>
</feature>
<feature type="domain" description="F-BAR" evidence="13">
    <location>
        <begin position="8"/>
        <end position="289"/>
    </location>
</feature>
<dbReference type="GO" id="GO:0051495">
    <property type="term" value="P:positive regulation of cytoskeleton organization"/>
    <property type="evidence" value="ECO:0007669"/>
    <property type="project" value="UniProtKB-ARBA"/>
</dbReference>
<reference evidence="15" key="1">
    <citation type="submission" date="2025-08" db="UniProtKB">
        <authorList>
            <consortium name="RefSeq"/>
        </authorList>
    </citation>
    <scope>IDENTIFICATION</scope>
    <source>
        <tissue evidence="15">Sperm</tissue>
    </source>
</reference>
<dbReference type="InterPro" id="IPR001452">
    <property type="entry name" value="SH3_domain"/>
</dbReference>
<feature type="compositionally biased region" description="Low complexity" evidence="11">
    <location>
        <begin position="719"/>
        <end position="728"/>
    </location>
</feature>
<dbReference type="CDD" id="cd11762">
    <property type="entry name" value="SH3_FCHSD_2"/>
    <property type="match status" value="1"/>
</dbReference>
<feature type="region of interest" description="Disordered" evidence="11">
    <location>
        <begin position="542"/>
        <end position="563"/>
    </location>
</feature>
<keyword evidence="6" id="KW-0446">Lipid-binding</keyword>
<dbReference type="Pfam" id="PF00018">
    <property type="entry name" value="SH3_1"/>
    <property type="match status" value="1"/>
</dbReference>
<dbReference type="KEGG" id="pmrn:116943027"/>
<evidence type="ECO:0000256" key="11">
    <source>
        <dbReference type="SAM" id="MobiDB-lite"/>
    </source>
</evidence>
<evidence type="ECO:0000256" key="6">
    <source>
        <dbReference type="ARBA" id="ARBA00023121"/>
    </source>
</evidence>
<evidence type="ECO:0000256" key="9">
    <source>
        <dbReference type="PROSITE-ProRule" id="PRU01077"/>
    </source>
</evidence>
<evidence type="ECO:0000256" key="10">
    <source>
        <dbReference type="SAM" id="Coils"/>
    </source>
</evidence>
<evidence type="ECO:0000313" key="15">
    <source>
        <dbReference type="RefSeq" id="XP_032811522.1"/>
    </source>
</evidence>
<dbReference type="SMART" id="SM00326">
    <property type="entry name" value="SH3"/>
    <property type="match status" value="2"/>
</dbReference>
<dbReference type="AlphaFoldDB" id="A0AAJ7WVN5"/>
<keyword evidence="5 9" id="KW-0175">Coiled coil</keyword>
<dbReference type="PANTHER" id="PTHR15735:SF4">
    <property type="entry name" value="F-BAR AND DOUBLE SH3 DOMAINS PROTEIN 1"/>
    <property type="match status" value="1"/>
</dbReference>
<feature type="region of interest" description="Disordered" evidence="11">
    <location>
        <begin position="661"/>
        <end position="768"/>
    </location>
</feature>
<dbReference type="InterPro" id="IPR027267">
    <property type="entry name" value="AH/BAR_dom_sf"/>
</dbReference>
<sequence>MQPPPRKAKVTQEVRCAQTEQLARLTAKHQQESDLLEDIRSFCKQRAAIEKDYGQGLQKLSSQFLRREWSVQEPEGVNNSGSRSAFAVWRLVLLGTLQAANSRLVAAESYRSRVAEPAKAARAARDAQLKKCSDRLVTLQAELADTVKELEKAKKRFSELERLSNQTRGKSGDTESWLKRSEFSSLFHSKASLQKANARMVARRKECHVKLRQARNEYVISVAGANAHQQRHASTDIPALLSALDGDVYERLCEYFCVLGQTELESCQSTQEPFVALLQAAHGVSREHDLKLFLRENAVVTELPPFCAHTGDDAGPELLGPEEGAEEVDQSLDKEARKWASKVARDHKVSVHAQWVLQELEGQIAGAGGPGGVLDPAANLDLEAKMEEARESIRKAETDRLKAAACLSLLRRVGVDVDLWLDGAMTKATAELESERRASEARRNNGELSPTEELSLGGYYDGEEFESDTLDESGSSPSGTWRQYPQTCRVLYSYQANMPDELTIDKDEMLEIIEDGDMEDWVKGRNAAGKVGYVPEKYLQPLEPGGGGGGPGGGFGGGGGTGGLRGSTSADVISYTSGNSIEPELPTEASLGVWLARALYDYEAQTEDELSFPEGAIIRILHRGGADEEVEEGDVDDGFWKGELNGRVGLFPSLVVEEMNSGAGAEGSSGGSRSPDEERRPSPLSPAAGLSRLLRPVSLAHSGPPSPEVLRPTRPPRPASAIIAGSSGCANGDIGGAFRLPPVQRPSLRPVRAAPPPPTKKAAALQDEGLEVTLV</sequence>
<evidence type="ECO:0000259" key="12">
    <source>
        <dbReference type="PROSITE" id="PS50002"/>
    </source>
</evidence>
<dbReference type="GeneID" id="116943027"/>
<evidence type="ECO:0000256" key="4">
    <source>
        <dbReference type="ARBA" id="ARBA00022737"/>
    </source>
</evidence>
<accession>A0AAJ7WVN5</accession>
<dbReference type="PROSITE" id="PS50002">
    <property type="entry name" value="SH3"/>
    <property type="match status" value="2"/>
</dbReference>
<dbReference type="PROSITE" id="PS51741">
    <property type="entry name" value="F_BAR"/>
    <property type="match status" value="1"/>
</dbReference>
<evidence type="ECO:0000256" key="7">
    <source>
        <dbReference type="ARBA" id="ARBA00023273"/>
    </source>
</evidence>
<dbReference type="Proteomes" id="UP001318040">
    <property type="component" value="Chromosome 16"/>
</dbReference>
<feature type="compositionally biased region" description="Gly residues" evidence="11">
    <location>
        <begin position="544"/>
        <end position="563"/>
    </location>
</feature>
<dbReference type="InterPro" id="IPR031160">
    <property type="entry name" value="F_BAR_dom"/>
</dbReference>
<organism evidence="14 15">
    <name type="scientific">Petromyzon marinus</name>
    <name type="common">Sea lamprey</name>
    <dbReference type="NCBI Taxonomy" id="7757"/>
    <lineage>
        <taxon>Eukaryota</taxon>
        <taxon>Metazoa</taxon>
        <taxon>Chordata</taxon>
        <taxon>Craniata</taxon>
        <taxon>Vertebrata</taxon>
        <taxon>Cyclostomata</taxon>
        <taxon>Hyperoartia</taxon>
        <taxon>Petromyzontiformes</taxon>
        <taxon>Petromyzontidae</taxon>
        <taxon>Petromyzon</taxon>
    </lineage>
</organism>
<dbReference type="InterPro" id="IPR001060">
    <property type="entry name" value="FCH_dom"/>
</dbReference>
<dbReference type="GO" id="GO:0055037">
    <property type="term" value="C:recycling endosome"/>
    <property type="evidence" value="ECO:0007669"/>
    <property type="project" value="TreeGrafter"/>
</dbReference>
<dbReference type="GO" id="GO:0030833">
    <property type="term" value="P:regulation of actin filament polymerization"/>
    <property type="evidence" value="ECO:0007669"/>
    <property type="project" value="TreeGrafter"/>
</dbReference>
<dbReference type="Gene3D" id="1.20.1270.60">
    <property type="entry name" value="Arfaptin homology (AH) domain/BAR domain"/>
    <property type="match status" value="1"/>
</dbReference>
<keyword evidence="3" id="KW-0597">Phosphoprotein</keyword>
<dbReference type="PANTHER" id="PTHR15735">
    <property type="entry name" value="FCH AND DOUBLE SH3 DOMAINS PROTEIN"/>
    <property type="match status" value="1"/>
</dbReference>
<feature type="compositionally biased region" description="Polar residues" evidence="11">
    <location>
        <begin position="472"/>
        <end position="482"/>
    </location>
</feature>
<dbReference type="SUPFAM" id="SSF50044">
    <property type="entry name" value="SH3-domain"/>
    <property type="match status" value="2"/>
</dbReference>
<dbReference type="RefSeq" id="XP_032811522.1">
    <property type="nucleotide sequence ID" value="XM_032955631.1"/>
</dbReference>
<dbReference type="FunFam" id="2.30.30.40:FF:000033">
    <property type="entry name" value="FCH and double SH3 domains protein 2"/>
    <property type="match status" value="1"/>
</dbReference>
<dbReference type="InterPro" id="IPR036028">
    <property type="entry name" value="SH3-like_dom_sf"/>
</dbReference>
<evidence type="ECO:0000256" key="2">
    <source>
        <dbReference type="ARBA" id="ARBA00022443"/>
    </source>
</evidence>
<comment type="subcellular location">
    <subcellularLocation>
        <location evidence="1">Cell projection</location>
    </subcellularLocation>
</comment>
<keyword evidence="7" id="KW-0966">Cell projection</keyword>
<dbReference type="PRINTS" id="PR00452">
    <property type="entry name" value="SH3DOMAIN"/>
</dbReference>
<name>A0AAJ7WVN5_PETMA</name>
<feature type="compositionally biased region" description="Basic and acidic residues" evidence="11">
    <location>
        <begin position="433"/>
        <end position="445"/>
    </location>
</feature>
<evidence type="ECO:0000256" key="5">
    <source>
        <dbReference type="ARBA" id="ARBA00023054"/>
    </source>
</evidence>
<feature type="region of interest" description="Disordered" evidence="11">
    <location>
        <begin position="432"/>
        <end position="482"/>
    </location>
</feature>
<keyword evidence="14" id="KW-1185">Reference proteome</keyword>
<dbReference type="CDD" id="cd11761">
    <property type="entry name" value="SH3_FCHSD_1"/>
    <property type="match status" value="1"/>
</dbReference>
<dbReference type="Pfam" id="PF14604">
    <property type="entry name" value="SH3_9"/>
    <property type="match status" value="1"/>
</dbReference>
<evidence type="ECO:0000259" key="13">
    <source>
        <dbReference type="PROSITE" id="PS51741"/>
    </source>
</evidence>
<proteinExistence type="predicted"/>
<dbReference type="SMART" id="SM00055">
    <property type="entry name" value="FCH"/>
    <property type="match status" value="1"/>
</dbReference>
<dbReference type="GO" id="GO:0042995">
    <property type="term" value="C:cell projection"/>
    <property type="evidence" value="ECO:0007669"/>
    <property type="project" value="UniProtKB-SubCell"/>
</dbReference>
<feature type="coiled-coil region" evidence="10">
    <location>
        <begin position="129"/>
        <end position="170"/>
    </location>
</feature>
<dbReference type="InterPro" id="IPR035460">
    <property type="entry name" value="FCHSD_SH3_1"/>
</dbReference>
<evidence type="ECO:0000256" key="3">
    <source>
        <dbReference type="ARBA" id="ARBA00022553"/>
    </source>
</evidence>
<evidence type="ECO:0000313" key="14">
    <source>
        <dbReference type="Proteomes" id="UP001318040"/>
    </source>
</evidence>
<feature type="domain" description="SH3" evidence="12">
    <location>
        <begin position="591"/>
        <end position="661"/>
    </location>
</feature>
<evidence type="ECO:0000256" key="8">
    <source>
        <dbReference type="PROSITE-ProRule" id="PRU00192"/>
    </source>
</evidence>
<dbReference type="GO" id="GO:0008289">
    <property type="term" value="F:lipid binding"/>
    <property type="evidence" value="ECO:0007669"/>
    <property type="project" value="UniProtKB-KW"/>
</dbReference>
<dbReference type="Gene3D" id="2.30.30.40">
    <property type="entry name" value="SH3 Domains"/>
    <property type="match status" value="2"/>
</dbReference>
<dbReference type="GO" id="GO:1902905">
    <property type="term" value="P:positive regulation of supramolecular fiber organization"/>
    <property type="evidence" value="ECO:0007669"/>
    <property type="project" value="UniProtKB-ARBA"/>
</dbReference>
<dbReference type="FunFam" id="2.30.30.40:FF:000060">
    <property type="entry name" value="FCH and double SH3 domains protein 2"/>
    <property type="match status" value="1"/>
</dbReference>
<keyword evidence="2 8" id="KW-0728">SH3 domain</keyword>
<protein>
    <submittedName>
        <fullName evidence="15">F-BAR and double SH3 domains protein 2-like</fullName>
    </submittedName>
</protein>
<gene>
    <name evidence="15" type="primary">LOC116943027</name>
</gene>
<dbReference type="SUPFAM" id="SSF103657">
    <property type="entry name" value="BAR/IMD domain-like"/>
    <property type="match status" value="1"/>
</dbReference>
<keyword evidence="4" id="KW-0677">Repeat</keyword>
<dbReference type="GO" id="GO:0007274">
    <property type="term" value="P:neuromuscular synaptic transmission"/>
    <property type="evidence" value="ECO:0007669"/>
    <property type="project" value="TreeGrafter"/>
</dbReference>